<dbReference type="PANTHER" id="PTHR38792">
    <property type="entry name" value="BNR/ASP-BOX REPEAT DOMAIN PROTEIN (AFU_ORTHOLOGUE AFUA_7G06430)-RELATED"/>
    <property type="match status" value="1"/>
</dbReference>
<sequence>MFYKTLFLIFSLPVRGSPAKSPSLRPWSTYDQKVIFQPDSSHAVIYPRLAELSDGTILATSAYSGDHPPHFPIFASENGGATWEWRSNLTDQVNGLGFGSQPALVELTFDLGRFKAGTVLASGNSAGANGTNIDLYASFNKGKTWEFVSNVARGSAPSTQNGNPCIWEPFILPFNNTVGVFYSDQRDPLHGQKLAHQESTDLEHWGDVINDVAYPLYTDRPGMTVIDYIPPLKKWIFVHEFPGGDSWSGAGYPVYYRLSDSPFDFRYAYGYPIVVNGVQPSSSPYVVWTPEGGINGTIIVSDADHQSVFTNRANGQPDQWEEHNTPQPKAYSRALHIFKKYPNHLMILGAGNYQGVDPPGTNRPLFASVVDVTSVLKSRPGDGDA</sequence>
<dbReference type="SUPFAM" id="SSF50939">
    <property type="entry name" value="Sialidases"/>
    <property type="match status" value="1"/>
</dbReference>
<dbReference type="Proteomes" id="UP000236546">
    <property type="component" value="Unassembled WGS sequence"/>
</dbReference>
<accession>A0A2K0T7P5</accession>
<dbReference type="AlphaFoldDB" id="A0A2K0T7P5"/>
<dbReference type="InterPro" id="IPR036278">
    <property type="entry name" value="Sialidase_sf"/>
</dbReference>
<feature type="signal peptide" evidence="1">
    <location>
        <begin position="1"/>
        <end position="16"/>
    </location>
</feature>
<evidence type="ECO:0008006" key="4">
    <source>
        <dbReference type="Google" id="ProtNLM"/>
    </source>
</evidence>
<feature type="chain" id="PRO_5014436185" description="BNR/Asp-box repeat protein" evidence="1">
    <location>
        <begin position="17"/>
        <end position="385"/>
    </location>
</feature>
<protein>
    <recommendedName>
        <fullName evidence="4">BNR/Asp-box repeat protein</fullName>
    </recommendedName>
</protein>
<dbReference type="OrthoDB" id="2130735at2759"/>
<gene>
    <name evidence="2" type="ORF">TGAMA5MH_06632</name>
</gene>
<evidence type="ECO:0000313" key="2">
    <source>
        <dbReference type="EMBL" id="PNP41531.1"/>
    </source>
</evidence>
<dbReference type="CDD" id="cd15482">
    <property type="entry name" value="Sialidase_non-viral"/>
    <property type="match status" value="1"/>
</dbReference>
<comment type="caution">
    <text evidence="2">The sequence shown here is derived from an EMBL/GenBank/DDBJ whole genome shotgun (WGS) entry which is preliminary data.</text>
</comment>
<evidence type="ECO:0000256" key="1">
    <source>
        <dbReference type="SAM" id="SignalP"/>
    </source>
</evidence>
<keyword evidence="1" id="KW-0732">Signal</keyword>
<proteinExistence type="predicted"/>
<organism evidence="2 3">
    <name type="scientific">Trichoderma gamsii</name>
    <dbReference type="NCBI Taxonomy" id="398673"/>
    <lineage>
        <taxon>Eukaryota</taxon>
        <taxon>Fungi</taxon>
        <taxon>Dikarya</taxon>
        <taxon>Ascomycota</taxon>
        <taxon>Pezizomycotina</taxon>
        <taxon>Sordariomycetes</taxon>
        <taxon>Hypocreomycetidae</taxon>
        <taxon>Hypocreales</taxon>
        <taxon>Hypocreaceae</taxon>
        <taxon>Trichoderma</taxon>
    </lineage>
</organism>
<evidence type="ECO:0000313" key="3">
    <source>
        <dbReference type="Proteomes" id="UP000236546"/>
    </source>
</evidence>
<name>A0A2K0T7P5_9HYPO</name>
<reference evidence="2 3" key="1">
    <citation type="submission" date="2017-02" db="EMBL/GenBank/DDBJ databases">
        <title>Genomes of Trichoderma spp. with biocontrol activity.</title>
        <authorList>
            <person name="Gardiner D."/>
            <person name="Kazan K."/>
            <person name="Vos C."/>
            <person name="Harvey P."/>
        </authorList>
    </citation>
    <scope>NUCLEOTIDE SEQUENCE [LARGE SCALE GENOMIC DNA]</scope>
    <source>
        <strain evidence="2 3">A5MH</strain>
    </source>
</reference>
<dbReference type="EMBL" id="MTYH01000057">
    <property type="protein sequence ID" value="PNP41531.1"/>
    <property type="molecule type" value="Genomic_DNA"/>
</dbReference>
<dbReference type="PANTHER" id="PTHR38792:SF1">
    <property type="entry name" value="BNR_ASP-BOX REPEAT PROTEIN"/>
    <property type="match status" value="1"/>
</dbReference>
<dbReference type="Gene3D" id="2.120.10.10">
    <property type="match status" value="1"/>
</dbReference>